<accession>A0A0E9UAU2</accession>
<evidence type="ECO:0000313" key="1">
    <source>
        <dbReference type="EMBL" id="JAH62999.1"/>
    </source>
</evidence>
<dbReference type="EMBL" id="GBXM01045578">
    <property type="protein sequence ID" value="JAH62999.1"/>
    <property type="molecule type" value="Transcribed_RNA"/>
</dbReference>
<protein>
    <submittedName>
        <fullName evidence="1">Uncharacterized protein</fullName>
    </submittedName>
</protein>
<sequence length="59" mass="7353">MIIWKNGVEEIKQYSFVMHYKMWFKSISQHIDQCTYYIHYIGRQTDIEQIILLFEHIEI</sequence>
<reference evidence="1" key="1">
    <citation type="submission" date="2014-11" db="EMBL/GenBank/DDBJ databases">
        <authorList>
            <person name="Amaro Gonzalez C."/>
        </authorList>
    </citation>
    <scope>NUCLEOTIDE SEQUENCE</scope>
</reference>
<proteinExistence type="predicted"/>
<reference evidence="1" key="2">
    <citation type="journal article" date="2015" name="Fish Shellfish Immunol.">
        <title>Early steps in the European eel (Anguilla anguilla)-Vibrio vulnificus interaction in the gills: Role of the RtxA13 toxin.</title>
        <authorList>
            <person name="Callol A."/>
            <person name="Pajuelo D."/>
            <person name="Ebbesson L."/>
            <person name="Teles M."/>
            <person name="MacKenzie S."/>
            <person name="Amaro C."/>
        </authorList>
    </citation>
    <scope>NUCLEOTIDE SEQUENCE</scope>
</reference>
<organism evidence="1">
    <name type="scientific">Anguilla anguilla</name>
    <name type="common">European freshwater eel</name>
    <name type="synonym">Muraena anguilla</name>
    <dbReference type="NCBI Taxonomy" id="7936"/>
    <lineage>
        <taxon>Eukaryota</taxon>
        <taxon>Metazoa</taxon>
        <taxon>Chordata</taxon>
        <taxon>Craniata</taxon>
        <taxon>Vertebrata</taxon>
        <taxon>Euteleostomi</taxon>
        <taxon>Actinopterygii</taxon>
        <taxon>Neopterygii</taxon>
        <taxon>Teleostei</taxon>
        <taxon>Anguilliformes</taxon>
        <taxon>Anguillidae</taxon>
        <taxon>Anguilla</taxon>
    </lineage>
</organism>
<dbReference type="AlphaFoldDB" id="A0A0E9UAU2"/>
<name>A0A0E9UAU2_ANGAN</name>